<dbReference type="InterPro" id="IPR006009">
    <property type="entry name" value="GlcNAc_MurG"/>
</dbReference>
<dbReference type="Proteomes" id="UP000531216">
    <property type="component" value="Unassembled WGS sequence"/>
</dbReference>
<dbReference type="GO" id="GO:0071555">
    <property type="term" value="P:cell wall organization"/>
    <property type="evidence" value="ECO:0007669"/>
    <property type="project" value="UniProtKB-KW"/>
</dbReference>
<dbReference type="InterPro" id="IPR007235">
    <property type="entry name" value="Glyco_trans_28_C"/>
</dbReference>
<evidence type="ECO:0000256" key="1">
    <source>
        <dbReference type="ARBA" id="ARBA00022475"/>
    </source>
</evidence>
<evidence type="ECO:0000256" key="8">
    <source>
        <dbReference type="ARBA" id="ARBA00023306"/>
    </source>
</evidence>
<evidence type="ECO:0000256" key="10">
    <source>
        <dbReference type="HAMAP-Rule" id="MF_00033"/>
    </source>
</evidence>
<dbReference type="GO" id="GO:0051301">
    <property type="term" value="P:cell division"/>
    <property type="evidence" value="ECO:0007669"/>
    <property type="project" value="UniProtKB-KW"/>
</dbReference>
<dbReference type="GO" id="GO:0009252">
    <property type="term" value="P:peptidoglycan biosynthetic process"/>
    <property type="evidence" value="ECO:0007669"/>
    <property type="project" value="UniProtKB-UniRule"/>
</dbReference>
<protein>
    <recommendedName>
        <fullName evidence="10">UDP-N-acetylglucosamine--N-acetylmuramyl-(pentapeptide) pyrophosphoryl-undecaprenol N-acetylglucosamine transferase</fullName>
        <ecNumber evidence="10">2.4.1.227</ecNumber>
    </recommendedName>
    <alternativeName>
        <fullName evidence="10">Undecaprenyl-PP-MurNAc-pentapeptide-UDPGlcNAc GlcNAc transferase</fullName>
    </alternativeName>
</protein>
<gene>
    <name evidence="10" type="primary">murG</name>
    <name evidence="13" type="ORF">GGR05_000468</name>
</gene>
<dbReference type="PANTHER" id="PTHR21015:SF22">
    <property type="entry name" value="GLYCOSYLTRANSFERASE"/>
    <property type="match status" value="1"/>
</dbReference>
<dbReference type="GO" id="GO:0008360">
    <property type="term" value="P:regulation of cell shape"/>
    <property type="evidence" value="ECO:0007669"/>
    <property type="project" value="UniProtKB-KW"/>
</dbReference>
<dbReference type="EC" id="2.4.1.227" evidence="10"/>
<evidence type="ECO:0000256" key="5">
    <source>
        <dbReference type="ARBA" id="ARBA00022960"/>
    </source>
</evidence>
<proteinExistence type="inferred from homology"/>
<dbReference type="PANTHER" id="PTHR21015">
    <property type="entry name" value="UDP-N-ACETYLGLUCOSAMINE--N-ACETYLMURAMYL-(PENTAPEPTIDE) PYROPHOSPHORYL-UNDECAPRENOL N-ACETYLGLUCOSAMINE TRANSFERASE 1"/>
    <property type="match status" value="1"/>
</dbReference>
<dbReference type="OrthoDB" id="9808936at2"/>
<feature type="binding site" evidence="10">
    <location>
        <begin position="12"/>
        <end position="14"/>
    </location>
    <ligand>
        <name>UDP-N-acetyl-alpha-D-glucosamine</name>
        <dbReference type="ChEBI" id="CHEBI:57705"/>
    </ligand>
</feature>
<keyword evidence="2 10" id="KW-0132">Cell division</keyword>
<comment type="function">
    <text evidence="10">Cell wall formation. Catalyzes the transfer of a GlcNAc subunit on undecaprenyl-pyrophosphoryl-MurNAc-pentapeptide (lipid intermediate I) to form undecaprenyl-pyrophosphoryl-MurNAc-(pentapeptide)GlcNAc (lipid intermediate II).</text>
</comment>
<evidence type="ECO:0000256" key="3">
    <source>
        <dbReference type="ARBA" id="ARBA00022676"/>
    </source>
</evidence>
<evidence type="ECO:0000259" key="11">
    <source>
        <dbReference type="Pfam" id="PF03033"/>
    </source>
</evidence>
<feature type="domain" description="Glycosyl transferase family 28 C-terminal" evidence="12">
    <location>
        <begin position="187"/>
        <end position="351"/>
    </location>
</feature>
<reference evidence="13 14" key="1">
    <citation type="submission" date="2020-08" db="EMBL/GenBank/DDBJ databases">
        <title>Genomic Encyclopedia of Type Strains, Phase IV (KMG-IV): sequencing the most valuable type-strain genomes for metagenomic binning, comparative biology and taxonomic classification.</title>
        <authorList>
            <person name="Goeker M."/>
        </authorList>
    </citation>
    <scope>NUCLEOTIDE SEQUENCE [LARGE SCALE GENOMIC DNA]</scope>
    <source>
        <strain evidence="13 14">DSM 25024</strain>
    </source>
</reference>
<keyword evidence="14" id="KW-1185">Reference proteome</keyword>
<evidence type="ECO:0000256" key="4">
    <source>
        <dbReference type="ARBA" id="ARBA00022679"/>
    </source>
</evidence>
<keyword evidence="3 10" id="KW-0328">Glycosyltransferase</keyword>
<keyword evidence="9 10" id="KW-0961">Cell wall biogenesis/degradation</keyword>
<keyword evidence="7 10" id="KW-0472">Membrane</keyword>
<sequence>MTRPILLCAGGTGGHLFPAEALAHELHARGHTVHLVTDERAGRYAGSFPADETHVVPSATFGSKNPVAVLRSGLKLWTGYRGAIALMKRLRPAAVVGFGGYPTIPPMMAAVQLGLPTAIHEQNAVMGRANKFLSTRVRRIAAGIPQSNTDATVAAKITVTGNPVRPAVLDAATTPYRPSREGEPFELVVFGGSQGASYFSDAAPAAVKLMPAGLRARLRVTQQARAEDEAKVVAAYREIGVPADVSPFFKDMAARIAKAHLVVSRAGASTVSELSVIGRPSILVPYPYALDHDQAANAERLQSAHGTIVSKQADLTPERLAGLTTMIANDADKAEVMAAAAKGEGIPEAARLLADLVASMPDAAARR</sequence>
<comment type="pathway">
    <text evidence="10">Cell wall biogenesis; peptidoglycan biosynthesis.</text>
</comment>
<keyword evidence="5 10" id="KW-0133">Cell shape</keyword>
<dbReference type="RefSeq" id="WP_090958466.1">
    <property type="nucleotide sequence ID" value="NZ_FOOA01000001.1"/>
</dbReference>
<evidence type="ECO:0000313" key="14">
    <source>
        <dbReference type="Proteomes" id="UP000531216"/>
    </source>
</evidence>
<organism evidence="13 14">
    <name type="scientific">Aureimonas phyllosphaerae</name>
    <dbReference type="NCBI Taxonomy" id="1166078"/>
    <lineage>
        <taxon>Bacteria</taxon>
        <taxon>Pseudomonadati</taxon>
        <taxon>Pseudomonadota</taxon>
        <taxon>Alphaproteobacteria</taxon>
        <taxon>Hyphomicrobiales</taxon>
        <taxon>Aurantimonadaceae</taxon>
        <taxon>Aureimonas</taxon>
    </lineage>
</organism>
<dbReference type="AlphaFoldDB" id="A0A7W6BP62"/>
<keyword evidence="6 10" id="KW-0573">Peptidoglycan synthesis</keyword>
<accession>A0A7W6BP62</accession>
<dbReference type="GO" id="GO:0005886">
    <property type="term" value="C:plasma membrane"/>
    <property type="evidence" value="ECO:0007669"/>
    <property type="project" value="UniProtKB-SubCell"/>
</dbReference>
<dbReference type="Pfam" id="PF03033">
    <property type="entry name" value="Glyco_transf_28"/>
    <property type="match status" value="1"/>
</dbReference>
<dbReference type="Pfam" id="PF04101">
    <property type="entry name" value="Glyco_tran_28_C"/>
    <property type="match status" value="1"/>
</dbReference>
<evidence type="ECO:0000256" key="7">
    <source>
        <dbReference type="ARBA" id="ARBA00023136"/>
    </source>
</evidence>
<comment type="caution">
    <text evidence="10">Lacks conserved residue(s) required for the propagation of feature annotation.</text>
</comment>
<dbReference type="HAMAP" id="MF_00033">
    <property type="entry name" value="MurG"/>
    <property type="match status" value="1"/>
</dbReference>
<dbReference type="UniPathway" id="UPA00219"/>
<evidence type="ECO:0000259" key="12">
    <source>
        <dbReference type="Pfam" id="PF04101"/>
    </source>
</evidence>
<evidence type="ECO:0000313" key="13">
    <source>
        <dbReference type="EMBL" id="MBB3934357.1"/>
    </source>
</evidence>
<comment type="catalytic activity">
    <reaction evidence="10">
        <text>di-trans,octa-cis-undecaprenyl diphospho-N-acetyl-alpha-D-muramoyl-L-alanyl-D-glutamyl-meso-2,6-diaminopimeloyl-D-alanyl-D-alanine + UDP-N-acetyl-alpha-D-glucosamine = di-trans,octa-cis-undecaprenyl diphospho-[N-acetyl-alpha-D-glucosaminyl-(1-&gt;4)]-N-acetyl-alpha-D-muramoyl-L-alanyl-D-glutamyl-meso-2,6-diaminopimeloyl-D-alanyl-D-alanine + UDP + H(+)</text>
        <dbReference type="Rhea" id="RHEA:31227"/>
        <dbReference type="ChEBI" id="CHEBI:15378"/>
        <dbReference type="ChEBI" id="CHEBI:57705"/>
        <dbReference type="ChEBI" id="CHEBI:58223"/>
        <dbReference type="ChEBI" id="CHEBI:61387"/>
        <dbReference type="ChEBI" id="CHEBI:61388"/>
        <dbReference type="EC" id="2.4.1.227"/>
    </reaction>
</comment>
<dbReference type="SUPFAM" id="SSF53756">
    <property type="entry name" value="UDP-Glycosyltransferase/glycogen phosphorylase"/>
    <property type="match status" value="1"/>
</dbReference>
<dbReference type="Gene3D" id="3.40.50.2000">
    <property type="entry name" value="Glycogen Phosphorylase B"/>
    <property type="match status" value="2"/>
</dbReference>
<evidence type="ECO:0000256" key="6">
    <source>
        <dbReference type="ARBA" id="ARBA00022984"/>
    </source>
</evidence>
<keyword evidence="8 10" id="KW-0131">Cell cycle</keyword>
<evidence type="ECO:0000256" key="2">
    <source>
        <dbReference type="ARBA" id="ARBA00022618"/>
    </source>
</evidence>
<keyword evidence="4 10" id="KW-0808">Transferase</keyword>
<evidence type="ECO:0000256" key="9">
    <source>
        <dbReference type="ARBA" id="ARBA00023316"/>
    </source>
</evidence>
<feature type="binding site" evidence="10">
    <location>
        <position position="294"/>
    </location>
    <ligand>
        <name>UDP-N-acetyl-alpha-D-glucosamine</name>
        <dbReference type="ChEBI" id="CHEBI:57705"/>
    </ligand>
</feature>
<name>A0A7W6BP62_9HYPH</name>
<comment type="caution">
    <text evidence="13">The sequence shown here is derived from an EMBL/GenBank/DDBJ whole genome shotgun (WGS) entry which is preliminary data.</text>
</comment>
<feature type="binding site" evidence="10">
    <location>
        <position position="123"/>
    </location>
    <ligand>
        <name>UDP-N-acetyl-alpha-D-glucosamine</name>
        <dbReference type="ChEBI" id="CHEBI:57705"/>
    </ligand>
</feature>
<feature type="binding site" evidence="10">
    <location>
        <position position="165"/>
    </location>
    <ligand>
        <name>UDP-N-acetyl-alpha-D-glucosamine</name>
        <dbReference type="ChEBI" id="CHEBI:57705"/>
    </ligand>
</feature>
<keyword evidence="1 10" id="KW-1003">Cell membrane</keyword>
<dbReference type="GO" id="GO:0050511">
    <property type="term" value="F:undecaprenyldiphospho-muramoylpentapeptide beta-N-acetylglucosaminyltransferase activity"/>
    <property type="evidence" value="ECO:0007669"/>
    <property type="project" value="UniProtKB-UniRule"/>
</dbReference>
<comment type="subcellular location">
    <subcellularLocation>
        <location evidence="10">Cell membrane</location>
        <topology evidence="10">Peripheral membrane protein</topology>
        <orientation evidence="10">Cytoplasmic side</orientation>
    </subcellularLocation>
</comment>
<dbReference type="CDD" id="cd03785">
    <property type="entry name" value="GT28_MurG"/>
    <property type="match status" value="1"/>
</dbReference>
<feature type="binding site" evidence="10">
    <location>
        <position position="193"/>
    </location>
    <ligand>
        <name>UDP-N-acetyl-alpha-D-glucosamine</name>
        <dbReference type="ChEBI" id="CHEBI:57705"/>
    </ligand>
</feature>
<dbReference type="EMBL" id="JACIDO010000001">
    <property type="protein sequence ID" value="MBB3934357.1"/>
    <property type="molecule type" value="Genomic_DNA"/>
</dbReference>
<feature type="domain" description="Glycosyltransferase family 28 N-terminal" evidence="11">
    <location>
        <begin position="5"/>
        <end position="141"/>
    </location>
</feature>
<dbReference type="NCBIfam" id="TIGR01133">
    <property type="entry name" value="murG"/>
    <property type="match status" value="1"/>
</dbReference>
<dbReference type="InterPro" id="IPR004276">
    <property type="entry name" value="GlycoTrans_28_N"/>
</dbReference>
<dbReference type="GO" id="GO:0005975">
    <property type="term" value="P:carbohydrate metabolic process"/>
    <property type="evidence" value="ECO:0007669"/>
    <property type="project" value="InterPro"/>
</dbReference>
<comment type="similarity">
    <text evidence="10">Belongs to the glycosyltransferase 28 family. MurG subfamily.</text>
</comment>